<dbReference type="Gene3D" id="3.40.50.720">
    <property type="entry name" value="NAD(P)-binding Rossmann-like Domain"/>
    <property type="match status" value="1"/>
</dbReference>
<gene>
    <name evidence="2" type="ORF">ACFSB2_24300</name>
</gene>
<reference evidence="3" key="1">
    <citation type="journal article" date="2019" name="Int. J. Syst. Evol. Microbiol.">
        <title>The Global Catalogue of Microorganisms (GCM) 10K type strain sequencing project: providing services to taxonomists for standard genome sequencing and annotation.</title>
        <authorList>
            <consortium name="The Broad Institute Genomics Platform"/>
            <consortium name="The Broad Institute Genome Sequencing Center for Infectious Disease"/>
            <person name="Wu L."/>
            <person name="Ma J."/>
        </authorList>
    </citation>
    <scope>NUCLEOTIDE SEQUENCE [LARGE SCALE GENOMIC DNA]</scope>
    <source>
        <strain evidence="3">CGMCC 1.12286</strain>
    </source>
</reference>
<proteinExistence type="predicted"/>
<dbReference type="RefSeq" id="WP_377945702.1">
    <property type="nucleotide sequence ID" value="NZ_JBHUCX010000099.1"/>
</dbReference>
<evidence type="ECO:0000259" key="1">
    <source>
        <dbReference type="Pfam" id="PF01370"/>
    </source>
</evidence>
<dbReference type="PANTHER" id="PTHR43103">
    <property type="entry name" value="NUCLEOSIDE-DIPHOSPHATE-SUGAR EPIMERASE"/>
    <property type="match status" value="1"/>
</dbReference>
<dbReference type="SUPFAM" id="SSF51735">
    <property type="entry name" value="NAD(P)-binding Rossmann-fold domains"/>
    <property type="match status" value="1"/>
</dbReference>
<keyword evidence="3" id="KW-1185">Reference proteome</keyword>
<dbReference type="PANTHER" id="PTHR43103:SF6">
    <property type="entry name" value="PUTATIVE-RELATED"/>
    <property type="match status" value="1"/>
</dbReference>
<organism evidence="2 3">
    <name type="scientific">Alicyclobacillus fodiniaquatilis</name>
    <dbReference type="NCBI Taxonomy" id="1661150"/>
    <lineage>
        <taxon>Bacteria</taxon>
        <taxon>Bacillati</taxon>
        <taxon>Bacillota</taxon>
        <taxon>Bacilli</taxon>
        <taxon>Bacillales</taxon>
        <taxon>Alicyclobacillaceae</taxon>
        <taxon>Alicyclobacillus</taxon>
    </lineage>
</organism>
<dbReference type="Pfam" id="PF01370">
    <property type="entry name" value="Epimerase"/>
    <property type="match status" value="1"/>
</dbReference>
<protein>
    <submittedName>
        <fullName evidence="2">NAD-dependent epimerase/dehydratase family protein</fullName>
    </submittedName>
</protein>
<dbReference type="Proteomes" id="UP001597079">
    <property type="component" value="Unassembled WGS sequence"/>
</dbReference>
<dbReference type="EMBL" id="JBHUCX010000099">
    <property type="protein sequence ID" value="MFD1677789.1"/>
    <property type="molecule type" value="Genomic_DNA"/>
</dbReference>
<feature type="domain" description="NAD-dependent epimerase/dehydratase" evidence="1">
    <location>
        <begin position="4"/>
        <end position="213"/>
    </location>
</feature>
<dbReference type="InterPro" id="IPR001509">
    <property type="entry name" value="Epimerase_deHydtase"/>
</dbReference>
<dbReference type="CDD" id="cd08946">
    <property type="entry name" value="SDR_e"/>
    <property type="match status" value="1"/>
</dbReference>
<name>A0ABW4JMX7_9BACL</name>
<dbReference type="InterPro" id="IPR036291">
    <property type="entry name" value="NAD(P)-bd_dom_sf"/>
</dbReference>
<sequence length="289" mass="32084">MAKVVITGGSGLLGPWVLREFVDHGYEVVNVDTKHPAKPICRTIIADLNHLREVYGVLEGADAVVHLAAIPAAYLRPNEVTFANNVLSTYHILEAATALGIRKAVITSSESSYGIVFAVQPIAPQYVPIDEAHPQLPQDSYGLSKIVNEETAEMFHRKTGIQVVSMRLGNVIAPSMYQNFPNFVHDAKARERILWSYIDTRDAAAAYRLAVEREGLGCVALNIAADDTSMDIKSRDLMVASYPHVTDYRAPLDGYETLFSNEKAKRLLGWQPVHRWRDYVDLEKAHPSS</sequence>
<accession>A0ABW4JMX7</accession>
<evidence type="ECO:0000313" key="2">
    <source>
        <dbReference type="EMBL" id="MFD1677789.1"/>
    </source>
</evidence>
<evidence type="ECO:0000313" key="3">
    <source>
        <dbReference type="Proteomes" id="UP001597079"/>
    </source>
</evidence>
<comment type="caution">
    <text evidence="2">The sequence shown here is derived from an EMBL/GenBank/DDBJ whole genome shotgun (WGS) entry which is preliminary data.</text>
</comment>